<feature type="binding site" evidence="14">
    <location>
        <position position="32"/>
    </location>
    <ligand>
        <name>D-ribulose 5-phosphate</name>
        <dbReference type="ChEBI" id="CHEBI:58121"/>
    </ligand>
</feature>
<dbReference type="GO" id="GO:0005829">
    <property type="term" value="C:cytosol"/>
    <property type="evidence" value="ECO:0007669"/>
    <property type="project" value="TreeGrafter"/>
</dbReference>
<comment type="function">
    <text evidence="3 14">Catalyzes the conversion of D-ribulose 5-phosphate to formate and 3,4-dihydroxy-2-butanone 4-phosphate.</text>
</comment>
<organism evidence="16">
    <name type="scientific">Candidatus Thiothrix putei</name>
    <dbReference type="NCBI Taxonomy" id="3080811"/>
    <lineage>
        <taxon>Bacteria</taxon>
        <taxon>Pseudomonadati</taxon>
        <taxon>Pseudomonadota</taxon>
        <taxon>Gammaproteobacteria</taxon>
        <taxon>Thiotrichales</taxon>
        <taxon>Thiotrichaceae</taxon>
        <taxon>Thiothrix</taxon>
    </lineage>
</organism>
<comment type="cofactor">
    <cofactor evidence="2">
        <name>Mn(2+)</name>
        <dbReference type="ChEBI" id="CHEBI:29035"/>
    </cofactor>
</comment>
<evidence type="ECO:0000256" key="11">
    <source>
        <dbReference type="ARBA" id="ARBA00022842"/>
    </source>
</evidence>
<feature type="binding site" evidence="14">
    <location>
        <begin position="27"/>
        <end position="28"/>
    </location>
    <ligand>
        <name>D-ribulose 5-phosphate</name>
        <dbReference type="ChEBI" id="CHEBI:58121"/>
    </ligand>
</feature>
<comment type="catalytic activity">
    <reaction evidence="1 14">
        <text>D-ribulose 5-phosphate = (2S)-2-hydroxy-3-oxobutyl phosphate + formate + H(+)</text>
        <dbReference type="Rhea" id="RHEA:18457"/>
        <dbReference type="ChEBI" id="CHEBI:15378"/>
        <dbReference type="ChEBI" id="CHEBI:15740"/>
        <dbReference type="ChEBI" id="CHEBI:58121"/>
        <dbReference type="ChEBI" id="CHEBI:58830"/>
        <dbReference type="EC" id="4.1.99.12"/>
    </reaction>
</comment>
<comment type="similarity">
    <text evidence="6">In the C-terminal section; belongs to the GTP cyclohydrolase II family.</text>
</comment>
<keyword evidence="16" id="KW-0378">Hydrolase</keyword>
<dbReference type="KEGG" id="tput:QJT81_16240"/>
<dbReference type="InterPro" id="IPR036144">
    <property type="entry name" value="RibA-like_sf"/>
</dbReference>
<evidence type="ECO:0000256" key="13">
    <source>
        <dbReference type="ARBA" id="ARBA00023239"/>
    </source>
</evidence>
<feature type="binding site" evidence="14">
    <location>
        <position position="143"/>
    </location>
    <ligand>
        <name>Mg(2+)</name>
        <dbReference type="ChEBI" id="CHEBI:18420"/>
        <label>2</label>
    </ligand>
</feature>
<protein>
    <recommendedName>
        <fullName evidence="8 14">3,4-dihydroxy-2-butanone 4-phosphate synthase</fullName>
        <shortName evidence="14">DHBP synthase</shortName>
        <ecNumber evidence="7 14">4.1.99.12</ecNumber>
    </recommendedName>
</protein>
<evidence type="ECO:0000256" key="2">
    <source>
        <dbReference type="ARBA" id="ARBA00001936"/>
    </source>
</evidence>
<dbReference type="AlphaFoldDB" id="A0AA95HC59"/>
<dbReference type="InterPro" id="IPR000422">
    <property type="entry name" value="DHBP_synthase_RibB"/>
</dbReference>
<feature type="domain" description="GTP cyclohydrolase II" evidence="15">
    <location>
        <begin position="208"/>
        <end position="367"/>
    </location>
</feature>
<evidence type="ECO:0000256" key="12">
    <source>
        <dbReference type="ARBA" id="ARBA00023211"/>
    </source>
</evidence>
<proteinExistence type="inferred from homology"/>
<feature type="binding site" evidence="14">
    <location>
        <position position="28"/>
    </location>
    <ligand>
        <name>Mg(2+)</name>
        <dbReference type="ChEBI" id="CHEBI:18420"/>
        <label>1</label>
    </ligand>
</feature>
<dbReference type="InterPro" id="IPR032677">
    <property type="entry name" value="GTP_cyclohydro_II"/>
</dbReference>
<sequence length="368" mass="40733">MQFNTTEEILKDLAEGKMVVIVDDEDRENEGDLLMVASLTRPEDINFMAKEGRGLVCLTLTRERCKQLNLPLMISGTDEAHTTNFTVSIEAAEGVTTGISAYDRAHTIRTAVAPNALPSDIEQPGHIFPLMSQPGGVLTRAGHTEAGCDYARLAGFEPAATIVEILNEDGTMARRPDLEIFAEKHGLKMGSIEDLIRYRVQHEKSIERVFEKDVQTEYGAFHLVAYKELAKHDIHLALVNGDIAADDTVMVRVHLENELCDLLALNEPGCGWPLRSAMQRIQKEGKGVIVILREPIQTQDVLNRLKGFESQPVVQDNTRSSPAELKTYGIGAQILSDLGVHRMRVMSAPRRLHGIAGFGLEIVDYVQD</sequence>
<dbReference type="Pfam" id="PF00925">
    <property type="entry name" value="GTP_cyclohydro2"/>
    <property type="match status" value="1"/>
</dbReference>
<dbReference type="NCBIfam" id="NF010626">
    <property type="entry name" value="PRK14019.1"/>
    <property type="match status" value="1"/>
</dbReference>
<dbReference type="PANTHER" id="PTHR21327">
    <property type="entry name" value="GTP CYCLOHYDROLASE II-RELATED"/>
    <property type="match status" value="1"/>
</dbReference>
<keyword evidence="13 14" id="KW-0456">Lyase</keyword>
<dbReference type="GO" id="GO:0000287">
    <property type="term" value="F:magnesium ion binding"/>
    <property type="evidence" value="ECO:0007669"/>
    <property type="project" value="UniProtKB-UniRule"/>
</dbReference>
<keyword evidence="10 14" id="KW-0479">Metal-binding</keyword>
<evidence type="ECO:0000256" key="1">
    <source>
        <dbReference type="ARBA" id="ARBA00000141"/>
    </source>
</evidence>
<dbReference type="SUPFAM" id="SSF142695">
    <property type="entry name" value="RibA-like"/>
    <property type="match status" value="1"/>
</dbReference>
<dbReference type="EC" id="4.1.99.12" evidence="7 14"/>
<evidence type="ECO:0000256" key="7">
    <source>
        <dbReference type="ARBA" id="ARBA00012153"/>
    </source>
</evidence>
<evidence type="ECO:0000256" key="5">
    <source>
        <dbReference type="ARBA" id="ARBA00005520"/>
    </source>
</evidence>
<feature type="site" description="Essential for catalytic activity" evidence="14">
    <location>
        <position position="164"/>
    </location>
</feature>
<evidence type="ECO:0000256" key="8">
    <source>
        <dbReference type="ARBA" id="ARBA00018836"/>
    </source>
</evidence>
<dbReference type="PIRSF" id="PIRSF001259">
    <property type="entry name" value="RibA"/>
    <property type="match status" value="1"/>
</dbReference>
<comment type="pathway">
    <text evidence="4 14">Cofactor biosynthesis; riboflavin biosynthesis; 2-hydroxy-3-oxobutyl phosphate from D-ribulose 5-phosphate: step 1/1.</text>
</comment>
<reference evidence="16" key="1">
    <citation type="journal article" date="2023" name="Int. J. Mol. Sci.">
        <title>Metagenomics Revealed a New Genus 'Candidatus Thiocaldithrix dubininis' gen. nov., sp. nov. and a New Species 'Candidatus Thiothrix putei' sp. nov. in the Family Thiotrichaceae, Some Members of Which Have Traits of Both Na+- and H+-Motive Energetics.</title>
        <authorList>
            <person name="Ravin N.V."/>
            <person name="Muntyan M.S."/>
            <person name="Smolyakov D.D."/>
            <person name="Rudenko T.S."/>
            <person name="Beletsky A.V."/>
            <person name="Mardanov A.V."/>
            <person name="Grabovich M.Y."/>
        </authorList>
    </citation>
    <scope>NUCLEOTIDE SEQUENCE</scope>
    <source>
        <strain evidence="16">GKL-02</strain>
    </source>
</reference>
<comment type="similarity">
    <text evidence="5">In the N-terminal section; belongs to the DHBP synthase family.</text>
</comment>
<dbReference type="GO" id="GO:0030145">
    <property type="term" value="F:manganese ion binding"/>
    <property type="evidence" value="ECO:0007669"/>
    <property type="project" value="UniProtKB-UniRule"/>
</dbReference>
<feature type="site" description="Essential for catalytic activity" evidence="14">
    <location>
        <position position="126"/>
    </location>
</feature>
<gene>
    <name evidence="16" type="primary">ribBA</name>
    <name evidence="14" type="synonym">ribB</name>
    <name evidence="16" type="ORF">QJT81_16240</name>
</gene>
<dbReference type="FunFam" id="3.90.870.10:FF:000001">
    <property type="entry name" value="Riboflavin biosynthesis protein RibBA"/>
    <property type="match status" value="1"/>
</dbReference>
<dbReference type="NCBIfam" id="TIGR00506">
    <property type="entry name" value="ribB"/>
    <property type="match status" value="1"/>
</dbReference>
<evidence type="ECO:0000256" key="14">
    <source>
        <dbReference type="HAMAP-Rule" id="MF_00180"/>
    </source>
</evidence>
<dbReference type="GO" id="GO:0009231">
    <property type="term" value="P:riboflavin biosynthetic process"/>
    <property type="evidence" value="ECO:0007669"/>
    <property type="project" value="UniProtKB-UniRule"/>
</dbReference>
<dbReference type="Gene3D" id="3.40.50.10990">
    <property type="entry name" value="GTP cyclohydrolase II"/>
    <property type="match status" value="1"/>
</dbReference>
<dbReference type="Gene3D" id="3.90.870.10">
    <property type="entry name" value="DHBP synthase"/>
    <property type="match status" value="1"/>
</dbReference>
<dbReference type="Pfam" id="PF00926">
    <property type="entry name" value="DHBP_synthase"/>
    <property type="match status" value="1"/>
</dbReference>
<keyword evidence="11 14" id="KW-0460">Magnesium</keyword>
<evidence type="ECO:0000256" key="10">
    <source>
        <dbReference type="ARBA" id="ARBA00022723"/>
    </source>
</evidence>
<keyword evidence="9 14" id="KW-0686">Riboflavin biosynthesis</keyword>
<dbReference type="GO" id="GO:0008686">
    <property type="term" value="F:3,4-dihydroxy-2-butanone-4-phosphate synthase activity"/>
    <property type="evidence" value="ECO:0007669"/>
    <property type="project" value="UniProtKB-UniRule"/>
</dbReference>
<dbReference type="EMBL" id="CP124756">
    <property type="protein sequence ID" value="WGZ93343.1"/>
    <property type="molecule type" value="Genomic_DNA"/>
</dbReference>
<evidence type="ECO:0000313" key="16">
    <source>
        <dbReference type="EMBL" id="WGZ93343.1"/>
    </source>
</evidence>
<evidence type="ECO:0000256" key="9">
    <source>
        <dbReference type="ARBA" id="ARBA00022619"/>
    </source>
</evidence>
<comment type="cofactor">
    <cofactor evidence="14">
        <name>Mg(2+)</name>
        <dbReference type="ChEBI" id="CHEBI:18420"/>
    </cofactor>
    <cofactor evidence="14">
        <name>Mn(2+)</name>
        <dbReference type="ChEBI" id="CHEBI:29035"/>
    </cofactor>
    <text evidence="14">Binds 2 divalent metal cations per subunit. Magnesium or manganese.</text>
</comment>
<keyword evidence="12 14" id="KW-0464">Manganese</keyword>
<dbReference type="InterPro" id="IPR017945">
    <property type="entry name" value="DHBP_synth_RibB-like_a/b_dom"/>
</dbReference>
<dbReference type="Proteomes" id="UP001301326">
    <property type="component" value="Chromosome"/>
</dbReference>
<evidence type="ECO:0000256" key="4">
    <source>
        <dbReference type="ARBA" id="ARBA00004904"/>
    </source>
</evidence>
<dbReference type="PANTHER" id="PTHR21327:SF34">
    <property type="entry name" value="3,4-DIHYDROXY-2-BUTANONE 4-PHOSPHATE SYNTHASE"/>
    <property type="match status" value="1"/>
</dbReference>
<evidence type="ECO:0000256" key="6">
    <source>
        <dbReference type="ARBA" id="ARBA00008976"/>
    </source>
</evidence>
<dbReference type="HAMAP" id="MF_00180">
    <property type="entry name" value="RibB"/>
    <property type="match status" value="1"/>
</dbReference>
<feature type="binding site" evidence="14">
    <location>
        <begin position="140"/>
        <end position="144"/>
    </location>
    <ligand>
        <name>D-ribulose 5-phosphate</name>
        <dbReference type="ChEBI" id="CHEBI:58121"/>
    </ligand>
</feature>
<evidence type="ECO:0000259" key="15">
    <source>
        <dbReference type="Pfam" id="PF00925"/>
    </source>
</evidence>
<reference evidence="16" key="2">
    <citation type="submission" date="2023-04" db="EMBL/GenBank/DDBJ databases">
        <authorList>
            <person name="Beletskiy A.V."/>
            <person name="Mardanov A.V."/>
            <person name="Ravin N.V."/>
        </authorList>
    </citation>
    <scope>NUCLEOTIDE SEQUENCE</scope>
    <source>
        <strain evidence="16">GKL-02</strain>
    </source>
</reference>
<comment type="subunit">
    <text evidence="14">Homodimer.</text>
</comment>
<comment type="similarity">
    <text evidence="14">Belongs to the DHBP synthase family.</text>
</comment>
<feature type="binding site" evidence="14">
    <location>
        <position position="28"/>
    </location>
    <ligand>
        <name>Mg(2+)</name>
        <dbReference type="ChEBI" id="CHEBI:18420"/>
        <label>2</label>
    </ligand>
</feature>
<accession>A0AA95HC59</accession>
<dbReference type="SUPFAM" id="SSF55821">
    <property type="entry name" value="YrdC/RibB"/>
    <property type="match status" value="1"/>
</dbReference>
<name>A0AA95HC59_9GAMM</name>
<evidence type="ECO:0000256" key="3">
    <source>
        <dbReference type="ARBA" id="ARBA00002284"/>
    </source>
</evidence>
<dbReference type="GO" id="GO:0003935">
    <property type="term" value="F:GTP cyclohydrolase II activity"/>
    <property type="evidence" value="ECO:0007669"/>
    <property type="project" value="TreeGrafter"/>
</dbReference>